<evidence type="ECO:0000313" key="16">
    <source>
        <dbReference type="EMBL" id="KFI20530.1"/>
    </source>
</evidence>
<evidence type="ECO:0000256" key="4">
    <source>
        <dbReference type="ARBA" id="ARBA00022452"/>
    </source>
</evidence>
<dbReference type="Gene3D" id="2.40.170.20">
    <property type="entry name" value="TonB-dependent receptor, beta-barrel domain"/>
    <property type="match status" value="1"/>
</dbReference>
<keyword evidence="3 11" id="KW-0813">Transport</keyword>
<dbReference type="GO" id="GO:0009279">
    <property type="term" value="C:cell outer membrane"/>
    <property type="evidence" value="ECO:0007669"/>
    <property type="project" value="UniProtKB-SubCell"/>
</dbReference>
<organism evidence="16 17">
    <name type="scientific">Nitrosococcus oceani C-27</name>
    <dbReference type="NCBI Taxonomy" id="314279"/>
    <lineage>
        <taxon>Bacteria</taxon>
        <taxon>Pseudomonadati</taxon>
        <taxon>Pseudomonadota</taxon>
        <taxon>Gammaproteobacteria</taxon>
        <taxon>Chromatiales</taxon>
        <taxon>Chromatiaceae</taxon>
        <taxon>Nitrosococcus</taxon>
    </lineage>
</organism>
<dbReference type="InterPro" id="IPR037066">
    <property type="entry name" value="Plug_dom_sf"/>
</dbReference>
<evidence type="ECO:0000256" key="5">
    <source>
        <dbReference type="ARBA" id="ARBA00022692"/>
    </source>
</evidence>
<keyword evidence="7 12" id="KW-0798">TonB box</keyword>
<reference evidence="16 17" key="1">
    <citation type="submission" date="2014-07" db="EMBL/GenBank/DDBJ databases">
        <title>Comparative analysis of Nitrosococcus oceani genome inventories of strains from Pacific and Atlantic gyres.</title>
        <authorList>
            <person name="Lim C.K."/>
            <person name="Wang L."/>
            <person name="Sayavedra-Soto L.A."/>
            <person name="Klotz M.G."/>
        </authorList>
    </citation>
    <scope>NUCLEOTIDE SEQUENCE [LARGE SCALE GENOMIC DNA]</scope>
    <source>
        <strain evidence="16 17">C-27</strain>
    </source>
</reference>
<dbReference type="GO" id="GO:0015344">
    <property type="term" value="F:siderophore uptake transmembrane transporter activity"/>
    <property type="evidence" value="ECO:0007669"/>
    <property type="project" value="TreeGrafter"/>
</dbReference>
<evidence type="ECO:0000256" key="9">
    <source>
        <dbReference type="ARBA" id="ARBA00023170"/>
    </source>
</evidence>
<evidence type="ECO:0000256" key="12">
    <source>
        <dbReference type="RuleBase" id="RU003357"/>
    </source>
</evidence>
<dbReference type="PANTHER" id="PTHR30069:SF29">
    <property type="entry name" value="HEMOGLOBIN AND HEMOGLOBIN-HAPTOGLOBIN-BINDING PROTEIN 1-RELATED"/>
    <property type="match status" value="1"/>
</dbReference>
<dbReference type="PROSITE" id="PS51257">
    <property type="entry name" value="PROKAR_LIPOPROTEIN"/>
    <property type="match status" value="1"/>
</dbReference>
<evidence type="ECO:0000256" key="8">
    <source>
        <dbReference type="ARBA" id="ARBA00023136"/>
    </source>
</evidence>
<evidence type="ECO:0000256" key="6">
    <source>
        <dbReference type="ARBA" id="ARBA00022729"/>
    </source>
</evidence>
<dbReference type="Proteomes" id="UP000028839">
    <property type="component" value="Unassembled WGS sequence"/>
</dbReference>
<feature type="signal peptide" evidence="13">
    <location>
        <begin position="1"/>
        <end position="22"/>
    </location>
</feature>
<dbReference type="PROSITE" id="PS52016">
    <property type="entry name" value="TONB_DEPENDENT_REC_3"/>
    <property type="match status" value="1"/>
</dbReference>
<comment type="subcellular location">
    <subcellularLocation>
        <location evidence="1 11">Cell outer membrane</location>
        <topology evidence="1 11">Multi-pass membrane protein</topology>
    </subcellularLocation>
</comment>
<keyword evidence="6 13" id="KW-0732">Signal</keyword>
<dbReference type="AlphaFoldDB" id="A0A0E2Z9X7"/>
<keyword evidence="5 11" id="KW-0812">Transmembrane</keyword>
<evidence type="ECO:0000256" key="13">
    <source>
        <dbReference type="SAM" id="SignalP"/>
    </source>
</evidence>
<dbReference type="InterPro" id="IPR039426">
    <property type="entry name" value="TonB-dep_rcpt-like"/>
</dbReference>
<dbReference type="InterPro" id="IPR036942">
    <property type="entry name" value="Beta-barrel_TonB_sf"/>
</dbReference>
<dbReference type="GO" id="GO:0044718">
    <property type="term" value="P:siderophore transmembrane transport"/>
    <property type="evidence" value="ECO:0007669"/>
    <property type="project" value="TreeGrafter"/>
</dbReference>
<feature type="domain" description="TonB-dependent receptor-like beta-barrel" evidence="14">
    <location>
        <begin position="208"/>
        <end position="677"/>
    </location>
</feature>
<keyword evidence="4 11" id="KW-1134">Transmembrane beta strand</keyword>
<comment type="caution">
    <text evidence="16">The sequence shown here is derived from an EMBL/GenBank/DDBJ whole genome shotgun (WGS) entry which is preliminary data.</text>
</comment>
<gene>
    <name evidence="16" type="ORF">IB75_02835</name>
</gene>
<dbReference type="Pfam" id="PF07715">
    <property type="entry name" value="Plug"/>
    <property type="match status" value="1"/>
</dbReference>
<dbReference type="EMBL" id="JPGN01000018">
    <property type="protein sequence ID" value="KFI20530.1"/>
    <property type="molecule type" value="Genomic_DNA"/>
</dbReference>
<keyword evidence="9" id="KW-0675">Receptor</keyword>
<accession>A0A0E2Z9X7</accession>
<keyword evidence="8 11" id="KW-0472">Membrane</keyword>
<dbReference type="InterPro" id="IPR000531">
    <property type="entry name" value="Beta-barrel_TonB"/>
</dbReference>
<sequence length="718" mass="79444">MLKRTPIFVLVATACAASPLLAQDEEVTLPELEVVGQPVERAGVEAENKPFATPDTADLLRRVPGANVNANGPIAGMVQYRGMFGPRMNVRINGTPIESGGPNWMDPPLSYAPRSLVESIEVTRGVGSVSTGSGIGGYVEAKTKSSHFTGSEQFEFHSDVDIAGHSVDGGYNLGGILSLSNDRHRLHFLGSRDDGGDTEFGDGTIKATEYERNTYGAGYGFKTGDHEFSADYQRLDTENSGTPSLPMDISFIRTNRAGGKYTGFWNDIQLETRFGYSDVDHQMNNFRLRQAANFCALPAPFCQGDDKRLVNAGSEDFNYGLKATFALWGGDLAIGADGHAAQHNATVLDPDFAPFFVTNFNNAQINKYGFFSEWTKEIYSNWELQLGARYDRVEMDADGVNAFPAQLADRGMGGMPAQMIQMLRNRFNGADRGQNNNNVDWVAELSYQMNSALRWTFGAARKMRSPTYIQRYLWIPLEVNAGLGDGNAYVGNVALDPETSHELGFGFDWQTQAAYFSPQAYYRRVDDYIQGTPAADPVVIAVSTNAAGDATPLQFSNVDAEIYGLDADFGYRFHPRWRLDGVASYVRGKRRDINDNLYRIAPPNLRLSLTHERIHWFTTVESVLVYRQENISDTNTLDPGNANNTNEATPGYVLVNLYGQYRLLNQGITFTAGINNLLDKTYTNHLTGFNRVLNSDVSQGRRLPGPGRNFYAALRYEF</sequence>
<protein>
    <submittedName>
        <fullName evidence="16">Ligand-gated channel</fullName>
    </submittedName>
</protein>
<proteinExistence type="inferred from homology"/>
<comment type="similarity">
    <text evidence="2">Belongs to the TonB-dependent receptor family. Hemoglobin/haptoglobin binding protein subfamily.</text>
</comment>
<evidence type="ECO:0000256" key="1">
    <source>
        <dbReference type="ARBA" id="ARBA00004571"/>
    </source>
</evidence>
<evidence type="ECO:0000313" key="17">
    <source>
        <dbReference type="Proteomes" id="UP000028839"/>
    </source>
</evidence>
<evidence type="ECO:0000259" key="15">
    <source>
        <dbReference type="Pfam" id="PF07715"/>
    </source>
</evidence>
<feature type="domain" description="TonB-dependent receptor plug" evidence="15">
    <location>
        <begin position="53"/>
        <end position="136"/>
    </location>
</feature>
<dbReference type="SUPFAM" id="SSF56935">
    <property type="entry name" value="Porins"/>
    <property type="match status" value="1"/>
</dbReference>
<evidence type="ECO:0000256" key="3">
    <source>
        <dbReference type="ARBA" id="ARBA00022448"/>
    </source>
</evidence>
<evidence type="ECO:0000259" key="14">
    <source>
        <dbReference type="Pfam" id="PF00593"/>
    </source>
</evidence>
<dbReference type="InterPro" id="IPR012910">
    <property type="entry name" value="Plug_dom"/>
</dbReference>
<name>A0A0E2Z9X7_9GAMM</name>
<dbReference type="HOGENOM" id="CLU_014873_0_0_6"/>
<dbReference type="OrthoDB" id="5332150at2"/>
<feature type="chain" id="PRO_5002408063" evidence="13">
    <location>
        <begin position="23"/>
        <end position="718"/>
    </location>
</feature>
<evidence type="ECO:0000256" key="7">
    <source>
        <dbReference type="ARBA" id="ARBA00023077"/>
    </source>
</evidence>
<keyword evidence="10 11" id="KW-0998">Cell outer membrane</keyword>
<evidence type="ECO:0000256" key="2">
    <source>
        <dbReference type="ARBA" id="ARBA00008143"/>
    </source>
</evidence>
<dbReference type="Gene3D" id="2.170.130.10">
    <property type="entry name" value="TonB-dependent receptor, plug domain"/>
    <property type="match status" value="1"/>
</dbReference>
<evidence type="ECO:0000256" key="10">
    <source>
        <dbReference type="ARBA" id="ARBA00023237"/>
    </source>
</evidence>
<evidence type="ECO:0000256" key="11">
    <source>
        <dbReference type="PROSITE-ProRule" id="PRU01360"/>
    </source>
</evidence>
<dbReference type="Pfam" id="PF00593">
    <property type="entry name" value="TonB_dep_Rec_b-barrel"/>
    <property type="match status" value="1"/>
</dbReference>
<dbReference type="PANTHER" id="PTHR30069">
    <property type="entry name" value="TONB-DEPENDENT OUTER MEMBRANE RECEPTOR"/>
    <property type="match status" value="1"/>
</dbReference>